<proteinExistence type="predicted"/>
<dbReference type="EMBL" id="CAADRM010000150">
    <property type="protein sequence ID" value="VFU18371.1"/>
    <property type="molecule type" value="Genomic_DNA"/>
</dbReference>
<reference evidence="1" key="1">
    <citation type="submission" date="2019-03" db="EMBL/GenBank/DDBJ databases">
        <authorList>
            <person name="Hao L."/>
        </authorList>
    </citation>
    <scope>NUCLEOTIDE SEQUENCE</scope>
</reference>
<name>A0A485M5C9_9ZZZZ</name>
<evidence type="ECO:0000313" key="1">
    <source>
        <dbReference type="EMBL" id="VFU18371.1"/>
    </source>
</evidence>
<gene>
    <name evidence="1" type="ORF">SCFA_820004</name>
</gene>
<sequence>MPIRCSMFILLVQGYLTGNSHIISVRGSETDFYGQSEELSLHYETSQAPGLTTAHPPEKNHIIGFYKSGNPPLAVLPAPKPWCWADPARSSLLDTVSQKT</sequence>
<dbReference type="AlphaFoldDB" id="A0A485M5C9"/>
<protein>
    <submittedName>
        <fullName evidence="1">Uncharacterized protein</fullName>
    </submittedName>
</protein>
<accession>A0A485M5C9</accession>
<organism evidence="1">
    <name type="scientific">anaerobic digester metagenome</name>
    <dbReference type="NCBI Taxonomy" id="1263854"/>
    <lineage>
        <taxon>unclassified sequences</taxon>
        <taxon>metagenomes</taxon>
        <taxon>ecological metagenomes</taxon>
    </lineage>
</organism>